<gene>
    <name evidence="1" type="ORF">Acr_00g0064820</name>
</gene>
<dbReference type="PANTHER" id="PTHR28096">
    <property type="entry name" value="PROTEIN FAF1"/>
    <property type="match status" value="1"/>
</dbReference>
<dbReference type="OrthoDB" id="5556956at2759"/>
<dbReference type="PANTHER" id="PTHR28096:SF1">
    <property type="entry name" value="PROTEIN FAF1"/>
    <property type="match status" value="1"/>
</dbReference>
<dbReference type="GO" id="GO:0000462">
    <property type="term" value="P:maturation of SSU-rRNA from tricistronic rRNA transcript (SSU-rRNA, 5.8S rRNA, LSU-rRNA)"/>
    <property type="evidence" value="ECO:0007669"/>
    <property type="project" value="TreeGrafter"/>
</dbReference>
<dbReference type="AlphaFoldDB" id="A0A7J0DR17"/>
<sequence length="155" mass="18084">MDHKMKQMAKGGESTLPKQQTNYMDFKGQKMGMKSIVNDIEFMGSSRMTWKERKELDNRNLVALGGKPLKKQILPLSIEWLEKVITVRMQSIKGRRKRVATRTEERRRVVVESVTENTQTEQFQRRNRVYKEEQRQLIAAARKAKEGGDIAAHNH</sequence>
<proteinExistence type="predicted"/>
<dbReference type="Proteomes" id="UP000585474">
    <property type="component" value="Unassembled WGS sequence"/>
</dbReference>
<reference evidence="2" key="1">
    <citation type="submission" date="2019-07" db="EMBL/GenBank/DDBJ databases">
        <title>De Novo Assembly of kiwifruit Actinidia rufa.</title>
        <authorList>
            <person name="Sugita-Konishi S."/>
            <person name="Sato K."/>
            <person name="Mori E."/>
            <person name="Abe Y."/>
            <person name="Kisaki G."/>
            <person name="Hamano K."/>
            <person name="Suezawa K."/>
            <person name="Otani M."/>
            <person name="Fukuda T."/>
            <person name="Manabe T."/>
            <person name="Gomi K."/>
            <person name="Tabuchi M."/>
            <person name="Akimitsu K."/>
            <person name="Kataoka I."/>
        </authorList>
    </citation>
    <scope>NUCLEOTIDE SEQUENCE [LARGE SCALE GENOMIC DNA]</scope>
    <source>
        <strain evidence="2">cv. Fuchu</strain>
    </source>
</reference>
<dbReference type="InterPro" id="IPR027973">
    <property type="entry name" value="FSAF1-like"/>
</dbReference>
<comment type="caution">
    <text evidence="1">The sequence shown here is derived from an EMBL/GenBank/DDBJ whole genome shotgun (WGS) entry which is preliminary data.</text>
</comment>
<dbReference type="InterPro" id="IPR053030">
    <property type="entry name" value="Ribosomal_biogenesis_FAF1-like"/>
</dbReference>
<dbReference type="Pfam" id="PF15375">
    <property type="entry name" value="FSAF1"/>
    <property type="match status" value="1"/>
</dbReference>
<protein>
    <submittedName>
        <fullName evidence="1">Uncharacterized protein</fullName>
    </submittedName>
</protein>
<dbReference type="EMBL" id="BJWL01000337">
    <property type="protein sequence ID" value="GFS39774.1"/>
    <property type="molecule type" value="Genomic_DNA"/>
</dbReference>
<evidence type="ECO:0000313" key="1">
    <source>
        <dbReference type="EMBL" id="GFS39774.1"/>
    </source>
</evidence>
<dbReference type="GO" id="GO:0005730">
    <property type="term" value="C:nucleolus"/>
    <property type="evidence" value="ECO:0007669"/>
    <property type="project" value="TreeGrafter"/>
</dbReference>
<name>A0A7J0DR17_9ERIC</name>
<keyword evidence="2" id="KW-1185">Reference proteome</keyword>
<evidence type="ECO:0000313" key="2">
    <source>
        <dbReference type="Proteomes" id="UP000585474"/>
    </source>
</evidence>
<organism evidence="1 2">
    <name type="scientific">Actinidia rufa</name>
    <dbReference type="NCBI Taxonomy" id="165716"/>
    <lineage>
        <taxon>Eukaryota</taxon>
        <taxon>Viridiplantae</taxon>
        <taxon>Streptophyta</taxon>
        <taxon>Embryophyta</taxon>
        <taxon>Tracheophyta</taxon>
        <taxon>Spermatophyta</taxon>
        <taxon>Magnoliopsida</taxon>
        <taxon>eudicotyledons</taxon>
        <taxon>Gunneridae</taxon>
        <taxon>Pentapetalae</taxon>
        <taxon>asterids</taxon>
        <taxon>Ericales</taxon>
        <taxon>Actinidiaceae</taxon>
        <taxon>Actinidia</taxon>
    </lineage>
</organism>
<accession>A0A7J0DR17</accession>